<feature type="domain" description="ESPR" evidence="1">
    <location>
        <begin position="1"/>
        <end position="37"/>
    </location>
</feature>
<dbReference type="EMBL" id="UGPN01000002">
    <property type="protein sequence ID" value="STY59207.1"/>
    <property type="molecule type" value="Genomic_DNA"/>
</dbReference>
<gene>
    <name evidence="2" type="ORF">NCTC10638_00355</name>
</gene>
<protein>
    <recommendedName>
        <fullName evidence="1">ESPR domain-containing protein</fullName>
    </recommendedName>
</protein>
<organism evidence="2 3">
    <name type="scientific">Mannheimia haemolytica</name>
    <name type="common">Pasteurella haemolytica</name>
    <dbReference type="NCBI Taxonomy" id="75985"/>
    <lineage>
        <taxon>Bacteria</taxon>
        <taxon>Pseudomonadati</taxon>
        <taxon>Pseudomonadota</taxon>
        <taxon>Gammaproteobacteria</taxon>
        <taxon>Pasteurellales</taxon>
        <taxon>Pasteurellaceae</taxon>
        <taxon>Mannheimia</taxon>
    </lineage>
</organism>
<accession>A0A378MU13</accession>
<evidence type="ECO:0000259" key="1">
    <source>
        <dbReference type="Pfam" id="PF13018"/>
    </source>
</evidence>
<dbReference type="InterPro" id="IPR024973">
    <property type="entry name" value="ESPR"/>
</dbReference>
<dbReference type="Proteomes" id="UP000254802">
    <property type="component" value="Unassembled WGS sequence"/>
</dbReference>
<dbReference type="STRING" id="75985.WC39_01770"/>
<dbReference type="Pfam" id="PF13018">
    <property type="entry name" value="ESPR"/>
    <property type="match status" value="1"/>
</dbReference>
<sequence>MNKIFKVIFNRTTQKMEVVSELARSQGKAASSTDERDTIKLAAAGILGEQPFLSVEWQPLCFLLHRQKRRWLLIK</sequence>
<dbReference type="AlphaFoldDB" id="A0A378MU13"/>
<evidence type="ECO:0000313" key="3">
    <source>
        <dbReference type="Proteomes" id="UP000254802"/>
    </source>
</evidence>
<proteinExistence type="predicted"/>
<evidence type="ECO:0000313" key="2">
    <source>
        <dbReference type="EMBL" id="STY59207.1"/>
    </source>
</evidence>
<name>A0A378MU13_MANHA</name>
<reference evidence="2 3" key="1">
    <citation type="submission" date="2018-06" db="EMBL/GenBank/DDBJ databases">
        <authorList>
            <consortium name="Pathogen Informatics"/>
            <person name="Doyle S."/>
        </authorList>
    </citation>
    <scope>NUCLEOTIDE SEQUENCE [LARGE SCALE GENOMIC DNA]</scope>
    <source>
        <strain evidence="2 3">NCTC10638</strain>
    </source>
</reference>